<dbReference type="EMBL" id="CP043505">
    <property type="protein sequence ID" value="QEO14246.1"/>
    <property type="molecule type" value="Genomic_DNA"/>
</dbReference>
<dbReference type="Proteomes" id="UP000324678">
    <property type="component" value="Chromosome"/>
</dbReference>
<dbReference type="InterPro" id="IPR051044">
    <property type="entry name" value="MAG_DAG_Lipase"/>
</dbReference>
<dbReference type="GO" id="GO:0016787">
    <property type="term" value="F:hydrolase activity"/>
    <property type="evidence" value="ECO:0007669"/>
    <property type="project" value="UniProtKB-KW"/>
</dbReference>
<sequence>MPTFTDDHGVRIHYEAHRVPDPAAVIQLAHGVGDHIGRYRELIAALNEAGYSVWADDHRGHGQTGFEQHGGDLDRMGRLGPGGLRATIAAVERFTDVIRETEGDDVPLVLLGHSWGSLMAQIILNRSAARYDGAVLTGTAYRTLRWMDPGERLNRRHKHLGSTGAEWLSRDPAVAEAFVADPYTTTTPLRKLFGTLDAVRLLGRPAPAPAIPSELPLLIMVGSDDTLGGEESARRLAQAYVSRSGLVDVEVIVYADARHEVFNELNRLEVRDDLVGWLDERYAVD</sequence>
<dbReference type="SUPFAM" id="SSF53474">
    <property type="entry name" value="alpha/beta-Hydrolases"/>
    <property type="match status" value="1"/>
</dbReference>
<evidence type="ECO:0000313" key="3">
    <source>
        <dbReference type="Proteomes" id="UP000324678"/>
    </source>
</evidence>
<gene>
    <name evidence="2" type="ORF">FLP10_07310</name>
</gene>
<proteinExistence type="predicted"/>
<dbReference type="InterPro" id="IPR029058">
    <property type="entry name" value="AB_hydrolase_fold"/>
</dbReference>
<dbReference type="InterPro" id="IPR022742">
    <property type="entry name" value="Hydrolase_4"/>
</dbReference>
<evidence type="ECO:0000313" key="2">
    <source>
        <dbReference type="EMBL" id="QEO14246.1"/>
    </source>
</evidence>
<accession>A0A5C1YDT3</accession>
<dbReference type="Pfam" id="PF12146">
    <property type="entry name" value="Hydrolase_4"/>
    <property type="match status" value="1"/>
</dbReference>
<dbReference type="PANTHER" id="PTHR11614">
    <property type="entry name" value="PHOSPHOLIPASE-RELATED"/>
    <property type="match status" value="1"/>
</dbReference>
<name>A0A5C1YDT3_9MICO</name>
<dbReference type="RefSeq" id="WP_149160267.1">
    <property type="nucleotide sequence ID" value="NZ_CP043505.1"/>
</dbReference>
<feature type="domain" description="Serine aminopeptidase S33" evidence="1">
    <location>
        <begin position="21"/>
        <end position="265"/>
    </location>
</feature>
<dbReference type="KEGG" id="ail:FLP10_07310"/>
<dbReference type="Gene3D" id="3.40.50.1820">
    <property type="entry name" value="alpha/beta hydrolase"/>
    <property type="match status" value="1"/>
</dbReference>
<evidence type="ECO:0000259" key="1">
    <source>
        <dbReference type="Pfam" id="PF12146"/>
    </source>
</evidence>
<keyword evidence="3" id="KW-1185">Reference proteome</keyword>
<protein>
    <submittedName>
        <fullName evidence="2">Alpha/beta hydrolase</fullName>
    </submittedName>
</protein>
<dbReference type="AlphaFoldDB" id="A0A5C1YDT3"/>
<reference evidence="2 3" key="1">
    <citation type="submission" date="2019-09" db="EMBL/GenBank/DDBJ databases">
        <title>Genome sequencing of strain KACC 19306.</title>
        <authorList>
            <person name="Heo J."/>
            <person name="Kim S.-J."/>
            <person name="Kim J.-S."/>
            <person name="Hong S.-B."/>
            <person name="Kwon S.-W."/>
        </authorList>
    </citation>
    <scope>NUCLEOTIDE SEQUENCE [LARGE SCALE GENOMIC DNA]</scope>
    <source>
        <strain evidence="2 3">KACC 19306</strain>
    </source>
</reference>
<keyword evidence="2" id="KW-0378">Hydrolase</keyword>
<dbReference type="OrthoDB" id="9806902at2"/>
<organism evidence="2 3">
    <name type="scientific">Agromyces intestinalis</name>
    <dbReference type="NCBI Taxonomy" id="2592652"/>
    <lineage>
        <taxon>Bacteria</taxon>
        <taxon>Bacillati</taxon>
        <taxon>Actinomycetota</taxon>
        <taxon>Actinomycetes</taxon>
        <taxon>Micrococcales</taxon>
        <taxon>Microbacteriaceae</taxon>
        <taxon>Agromyces</taxon>
    </lineage>
</organism>